<organism evidence="2">
    <name type="scientific">viral metagenome</name>
    <dbReference type="NCBI Taxonomy" id="1070528"/>
    <lineage>
        <taxon>unclassified sequences</taxon>
        <taxon>metagenomes</taxon>
        <taxon>organismal metagenomes</taxon>
    </lineage>
</organism>
<proteinExistence type="predicted"/>
<name>A0A6C0IEZ5_9ZZZZ</name>
<dbReference type="Pfam" id="PF19069">
    <property type="entry name" value="DUF5765"/>
    <property type="match status" value="1"/>
</dbReference>
<dbReference type="AlphaFoldDB" id="A0A6C0IEZ5"/>
<feature type="transmembrane region" description="Helical" evidence="1">
    <location>
        <begin position="36"/>
        <end position="55"/>
    </location>
</feature>
<keyword evidence="1" id="KW-0472">Membrane</keyword>
<feature type="transmembrane region" description="Helical" evidence="1">
    <location>
        <begin position="207"/>
        <end position="228"/>
    </location>
</feature>
<keyword evidence="1" id="KW-1133">Transmembrane helix</keyword>
<feature type="transmembrane region" description="Helical" evidence="1">
    <location>
        <begin position="96"/>
        <end position="118"/>
    </location>
</feature>
<evidence type="ECO:0000256" key="1">
    <source>
        <dbReference type="SAM" id="Phobius"/>
    </source>
</evidence>
<evidence type="ECO:0000313" key="2">
    <source>
        <dbReference type="EMBL" id="QHT91741.1"/>
    </source>
</evidence>
<dbReference type="EMBL" id="MN740168">
    <property type="protein sequence ID" value="QHT91741.1"/>
    <property type="molecule type" value="Genomic_DNA"/>
</dbReference>
<feature type="transmembrane region" description="Helical" evidence="1">
    <location>
        <begin position="6"/>
        <end position="24"/>
    </location>
</feature>
<feature type="transmembrane region" description="Helical" evidence="1">
    <location>
        <begin position="61"/>
        <end position="84"/>
    </location>
</feature>
<feature type="transmembrane region" description="Helical" evidence="1">
    <location>
        <begin position="183"/>
        <end position="201"/>
    </location>
</feature>
<keyword evidence="1" id="KW-0812">Transmembrane</keyword>
<sequence length="229" mass="26759">MCYNSEMSFIFAAIGSIVIMYIYFSQNKIKDTGIQYILIFYTLMEILQGIQYFYINQCSNIWNKILTEIAYVLVILQPLIWNVYYFSNSNFCDKNIFITAIWFSIVWITVNVLSRLLYDKNIFNNMTKLNSFFASNKVCTKQKKSHLYWEWPSANFYDFNANFFSYLMIWFIPALISTKFRSTSIIVIISALLAGAASIYANEGITFTALWCYVSVPIVLAVLCNMFFT</sequence>
<protein>
    <submittedName>
        <fullName evidence="2">Uncharacterized protein</fullName>
    </submittedName>
</protein>
<accession>A0A6C0IEZ5</accession>
<dbReference type="InterPro" id="IPR043912">
    <property type="entry name" value="DUF5765"/>
</dbReference>
<reference evidence="2" key="1">
    <citation type="journal article" date="2020" name="Nature">
        <title>Giant virus diversity and host interactions through global metagenomics.</title>
        <authorList>
            <person name="Schulz F."/>
            <person name="Roux S."/>
            <person name="Paez-Espino D."/>
            <person name="Jungbluth S."/>
            <person name="Walsh D.A."/>
            <person name="Denef V.J."/>
            <person name="McMahon K.D."/>
            <person name="Konstantinidis K.T."/>
            <person name="Eloe-Fadrosh E.A."/>
            <person name="Kyrpides N.C."/>
            <person name="Woyke T."/>
        </authorList>
    </citation>
    <scope>NUCLEOTIDE SEQUENCE</scope>
    <source>
        <strain evidence="2">GVMAG-M-3300023184-86</strain>
    </source>
</reference>